<keyword evidence="1" id="KW-0472">Membrane</keyword>
<dbReference type="Pfam" id="PF24649">
    <property type="entry name" value="DUF7642"/>
    <property type="match status" value="1"/>
</dbReference>
<dbReference type="InterPro" id="IPR056059">
    <property type="entry name" value="DUF7642"/>
</dbReference>
<dbReference type="AlphaFoldDB" id="A0AAV9A8A7"/>
<sequence>MLTGQTFGLRERGDSDDLLLTDPVSDAGDEEEVEDSIVYSASFEELVGKHVQYDTVIWVMISLLLVLAWGVGLIMLLYLPVRRYILRKDMCSRKLYVTSNEIVYKVVRPSFLPCLGFKKIEKRIPLSRVIDIVIEQGCLQSVYGIHTFRVENIAYGRAAPIDELHVQGVSNPGFLRKVIISEATKNMQGVGKSLISTACTGVGDSTPRRMRSLTEVPIASILQSPSRKVAPSPQHAFLETVRVIPNDLLLKKLEEVQQSVKKIETLIGRPPVRQLSFGEQQESS</sequence>
<keyword evidence="4" id="KW-1185">Reference proteome</keyword>
<name>A0AAV9A8A7_ACOGR</name>
<accession>A0AAV9A8A7</accession>
<gene>
    <name evidence="3" type="ORF">QJS04_geneDACA001927</name>
</gene>
<feature type="domain" description="DUF7642" evidence="2">
    <location>
        <begin position="88"/>
        <end position="187"/>
    </location>
</feature>
<organism evidence="3 4">
    <name type="scientific">Acorus gramineus</name>
    <name type="common">Dwarf sweet flag</name>
    <dbReference type="NCBI Taxonomy" id="55184"/>
    <lineage>
        <taxon>Eukaryota</taxon>
        <taxon>Viridiplantae</taxon>
        <taxon>Streptophyta</taxon>
        <taxon>Embryophyta</taxon>
        <taxon>Tracheophyta</taxon>
        <taxon>Spermatophyta</taxon>
        <taxon>Magnoliopsida</taxon>
        <taxon>Liliopsida</taxon>
        <taxon>Acoraceae</taxon>
        <taxon>Acorus</taxon>
    </lineage>
</organism>
<comment type="caution">
    <text evidence="3">The sequence shown here is derived from an EMBL/GenBank/DDBJ whole genome shotgun (WGS) entry which is preliminary data.</text>
</comment>
<dbReference type="Proteomes" id="UP001179952">
    <property type="component" value="Unassembled WGS sequence"/>
</dbReference>
<evidence type="ECO:0000313" key="3">
    <source>
        <dbReference type="EMBL" id="KAK1260373.1"/>
    </source>
</evidence>
<keyword evidence="1" id="KW-0812">Transmembrane</keyword>
<dbReference type="EMBL" id="JAUJYN010000011">
    <property type="protein sequence ID" value="KAK1260373.1"/>
    <property type="molecule type" value="Genomic_DNA"/>
</dbReference>
<evidence type="ECO:0000313" key="4">
    <source>
        <dbReference type="Proteomes" id="UP001179952"/>
    </source>
</evidence>
<dbReference type="PANTHER" id="PTHR35410:SF2">
    <property type="entry name" value="OS02G0640200 PROTEIN"/>
    <property type="match status" value="1"/>
</dbReference>
<reference evidence="3" key="1">
    <citation type="journal article" date="2023" name="Nat. Commun.">
        <title>Diploid and tetraploid genomes of Acorus and the evolution of monocots.</title>
        <authorList>
            <person name="Ma L."/>
            <person name="Liu K.W."/>
            <person name="Li Z."/>
            <person name="Hsiao Y.Y."/>
            <person name="Qi Y."/>
            <person name="Fu T."/>
            <person name="Tang G.D."/>
            <person name="Zhang D."/>
            <person name="Sun W.H."/>
            <person name="Liu D.K."/>
            <person name="Li Y."/>
            <person name="Chen G.Z."/>
            <person name="Liu X.D."/>
            <person name="Liao X.Y."/>
            <person name="Jiang Y.T."/>
            <person name="Yu X."/>
            <person name="Hao Y."/>
            <person name="Huang J."/>
            <person name="Zhao X.W."/>
            <person name="Ke S."/>
            <person name="Chen Y.Y."/>
            <person name="Wu W.L."/>
            <person name="Hsu J.L."/>
            <person name="Lin Y.F."/>
            <person name="Huang M.D."/>
            <person name="Li C.Y."/>
            <person name="Huang L."/>
            <person name="Wang Z.W."/>
            <person name="Zhao X."/>
            <person name="Zhong W.Y."/>
            <person name="Peng D.H."/>
            <person name="Ahmad S."/>
            <person name="Lan S."/>
            <person name="Zhang J.S."/>
            <person name="Tsai W.C."/>
            <person name="Van de Peer Y."/>
            <person name="Liu Z.J."/>
        </authorList>
    </citation>
    <scope>NUCLEOTIDE SEQUENCE</scope>
    <source>
        <strain evidence="3">SCP</strain>
    </source>
</reference>
<proteinExistence type="predicted"/>
<dbReference type="PANTHER" id="PTHR35410">
    <property type="entry name" value="EXPRESSED PROTEIN"/>
    <property type="match status" value="1"/>
</dbReference>
<evidence type="ECO:0000259" key="2">
    <source>
        <dbReference type="Pfam" id="PF24649"/>
    </source>
</evidence>
<evidence type="ECO:0000256" key="1">
    <source>
        <dbReference type="SAM" id="Phobius"/>
    </source>
</evidence>
<reference evidence="3" key="2">
    <citation type="submission" date="2023-06" db="EMBL/GenBank/DDBJ databases">
        <authorList>
            <person name="Ma L."/>
            <person name="Liu K.-W."/>
            <person name="Li Z."/>
            <person name="Hsiao Y.-Y."/>
            <person name="Qi Y."/>
            <person name="Fu T."/>
            <person name="Tang G."/>
            <person name="Zhang D."/>
            <person name="Sun W.-H."/>
            <person name="Liu D.-K."/>
            <person name="Li Y."/>
            <person name="Chen G.-Z."/>
            <person name="Liu X.-D."/>
            <person name="Liao X.-Y."/>
            <person name="Jiang Y.-T."/>
            <person name="Yu X."/>
            <person name="Hao Y."/>
            <person name="Huang J."/>
            <person name="Zhao X.-W."/>
            <person name="Ke S."/>
            <person name="Chen Y.-Y."/>
            <person name="Wu W.-L."/>
            <person name="Hsu J.-L."/>
            <person name="Lin Y.-F."/>
            <person name="Huang M.-D."/>
            <person name="Li C.-Y."/>
            <person name="Huang L."/>
            <person name="Wang Z.-W."/>
            <person name="Zhao X."/>
            <person name="Zhong W.-Y."/>
            <person name="Peng D.-H."/>
            <person name="Ahmad S."/>
            <person name="Lan S."/>
            <person name="Zhang J.-S."/>
            <person name="Tsai W.-C."/>
            <person name="Van De Peer Y."/>
            <person name="Liu Z.-J."/>
        </authorList>
    </citation>
    <scope>NUCLEOTIDE SEQUENCE</scope>
    <source>
        <strain evidence="3">SCP</strain>
        <tissue evidence="3">Leaves</tissue>
    </source>
</reference>
<protein>
    <recommendedName>
        <fullName evidence="2">DUF7642 domain-containing protein</fullName>
    </recommendedName>
</protein>
<keyword evidence="1" id="KW-1133">Transmembrane helix</keyword>
<feature type="transmembrane region" description="Helical" evidence="1">
    <location>
        <begin position="56"/>
        <end position="79"/>
    </location>
</feature>